<evidence type="ECO:0000256" key="7">
    <source>
        <dbReference type="SAM" id="MobiDB-lite"/>
    </source>
</evidence>
<dbReference type="GO" id="GO:0005524">
    <property type="term" value="F:ATP binding"/>
    <property type="evidence" value="ECO:0007669"/>
    <property type="project" value="UniProtKB-UniRule"/>
</dbReference>
<accession>A0AAU7NSM3</accession>
<dbReference type="Pfam" id="PF06470">
    <property type="entry name" value="SMC_hinge"/>
    <property type="match status" value="1"/>
</dbReference>
<feature type="coiled-coil region" evidence="6">
    <location>
        <begin position="975"/>
        <end position="1002"/>
    </location>
</feature>
<evidence type="ECO:0000256" key="5">
    <source>
        <dbReference type="ARBA" id="ARBA00023125"/>
    </source>
</evidence>
<comment type="subcellular location">
    <subcellularLocation>
        <location evidence="6">Cytoplasm</location>
    </subcellularLocation>
</comment>
<evidence type="ECO:0000256" key="1">
    <source>
        <dbReference type="ARBA" id="ARBA00022490"/>
    </source>
</evidence>
<dbReference type="EMBL" id="CP157743">
    <property type="protein sequence ID" value="XBS19952.1"/>
    <property type="molecule type" value="Genomic_DNA"/>
</dbReference>
<dbReference type="GO" id="GO:0007059">
    <property type="term" value="P:chromosome segregation"/>
    <property type="evidence" value="ECO:0007669"/>
    <property type="project" value="UniProtKB-UniRule"/>
</dbReference>
<feature type="region of interest" description="Disordered" evidence="7">
    <location>
        <begin position="682"/>
        <end position="733"/>
    </location>
</feature>
<comment type="similarity">
    <text evidence="6">Belongs to the SMC family.</text>
</comment>
<dbReference type="CDD" id="cd03278">
    <property type="entry name" value="ABC_SMC_barmotin"/>
    <property type="match status" value="2"/>
</dbReference>
<sequence length="1167" mass="134317">MKLEKIKLSGFKSFVDPTTIPISGNLTAVVGPNGCGKSNIIDAVRWVMGESSAKHLRGGSMADVVFNGSSTRKPVSTAFVELVFDNSEGKAGGEYAKYNTISIKRQVSRDGQSLYQLNGSRCRRKDITDLFLGTGLGARSYAIIEQGTISRMVEAKPDDLRVHIEEAAGISKYKERRHETETRMRHTRENLERLDDLREEVEKQLKHLQKQAEKAEKYTELKKLERRFKQELLAMRWNSYHQTSQQLENKLQDIAAEHNRLFVLLRETDQNIEAKRNEQKRQQQKLDQAQGDYYHVVSEVSRLEQTIRHNEQSHEETLVEINRLKQQSEQSVAEYQQDMQQLEEIRQALLEAEETLVIAREREEETEVIQQESQQQKFEWQQRWETFLAENARYREQSEVQRAKLSQLENQRRQLQMRVDKLQGEQSELTNTQLQADMEALESSIDLLESERDSLHQQLEQQHQRIGEQRQQVKQLHDQLHDQRAELHGVSGKITSLELLQQHAMGKDKKDLAPWLEQMHLSGQRRLAEFLEADAHWETAVETVLSSYLEAVCVENVERIVPGLQSLGAQSLILFETEQATGGGDEDSLLLTKIRSDWNLSTLLSGIHCAEDIAAARNMLAQLHDYESVVLPDGTWLGKNWIKVTRGSDSKTGVLHREKELRELKQRQLELQALIEESEQRLEDTEQALKHSESQRESIQQQDKQLGGELSSKNAEFSAQSARHEQQQRRLQQVSQEIDEIVAELTDNAEAVAEAEHLKQEAEQRLERLESQKMDLEQMNEELQAQQHDNDRTVNEARRQVHTLQAQIDSLRSSEQLTARQIERLQLQNRQAAERIEELEQKLQSTLSPMDDEKMALQGYSDKKQLLERQLKQEREVQQENENIIAELAERHSRTQREMERQKEALDKVRFQQQDSNVRQQTLTEQLEEVDADPEKILQSLSDEADEQAWKRKVDDLGAQIERLGSINLTAIEEYQAQSERMNFLNEQHDDLMEALNTLDQAISKIDKESRHRFKETFDKINSGLQEKFPRLFGGGQAYLELTDQDLLEAGVNIIARPPGKRNSSIHLLSGGEKALTAVALVFSIFELNPAPFCLLDEVDAPLDDANVVRFSQMVEDMSKTVQFLYISHNKVTMEIAKQLAGVTMKEPGVSRMVAVDIEEAVIMAES</sequence>
<dbReference type="RefSeq" id="WP_349431436.1">
    <property type="nucleotide sequence ID" value="NZ_CP157743.1"/>
</dbReference>
<comment type="function">
    <text evidence="6">Required for chromosome condensation and partitioning.</text>
</comment>
<dbReference type="SUPFAM" id="SSF75553">
    <property type="entry name" value="Smc hinge domain"/>
    <property type="match status" value="1"/>
</dbReference>
<evidence type="ECO:0000259" key="9">
    <source>
        <dbReference type="Pfam" id="PF06470"/>
    </source>
</evidence>
<feature type="coiled-coil region" evidence="6">
    <location>
        <begin position="391"/>
        <end position="486"/>
    </location>
</feature>
<dbReference type="GO" id="GO:0005694">
    <property type="term" value="C:chromosome"/>
    <property type="evidence" value="ECO:0007669"/>
    <property type="project" value="InterPro"/>
</dbReference>
<name>A0AAU7NSM3_9GAMM</name>
<dbReference type="GO" id="GO:0030261">
    <property type="term" value="P:chromosome condensation"/>
    <property type="evidence" value="ECO:0007669"/>
    <property type="project" value="InterPro"/>
</dbReference>
<keyword evidence="11" id="KW-1185">Reference proteome</keyword>
<dbReference type="InterPro" id="IPR003395">
    <property type="entry name" value="RecF/RecN/SMC_N"/>
</dbReference>
<dbReference type="Proteomes" id="UP001225378">
    <property type="component" value="Chromosome"/>
</dbReference>
<feature type="compositionally biased region" description="Polar residues" evidence="7">
    <location>
        <begin position="711"/>
        <end position="721"/>
    </location>
</feature>
<feature type="domain" description="SMC hinge" evidence="9">
    <location>
        <begin position="526"/>
        <end position="570"/>
    </location>
</feature>
<dbReference type="AlphaFoldDB" id="A0AAU7NSM3"/>
<dbReference type="InterPro" id="IPR027417">
    <property type="entry name" value="P-loop_NTPase"/>
</dbReference>
<dbReference type="GO" id="GO:0003677">
    <property type="term" value="F:DNA binding"/>
    <property type="evidence" value="ECO:0007669"/>
    <property type="project" value="UniProtKB-UniRule"/>
</dbReference>
<organism evidence="10 11">
    <name type="scientific">Methylomarinum roseum</name>
    <dbReference type="NCBI Taxonomy" id="3067653"/>
    <lineage>
        <taxon>Bacteria</taxon>
        <taxon>Pseudomonadati</taxon>
        <taxon>Pseudomonadota</taxon>
        <taxon>Gammaproteobacteria</taxon>
        <taxon>Methylococcales</taxon>
        <taxon>Methylococcaceae</taxon>
        <taxon>Methylomarinum</taxon>
    </lineage>
</organism>
<protein>
    <recommendedName>
        <fullName evidence="6">Chromosome partition protein Smc</fullName>
    </recommendedName>
</protein>
<evidence type="ECO:0000256" key="2">
    <source>
        <dbReference type="ARBA" id="ARBA00022741"/>
    </source>
</evidence>
<dbReference type="GO" id="GO:0006260">
    <property type="term" value="P:DNA replication"/>
    <property type="evidence" value="ECO:0007669"/>
    <property type="project" value="UniProtKB-UniRule"/>
</dbReference>
<dbReference type="InterPro" id="IPR010935">
    <property type="entry name" value="SMC_hinge"/>
</dbReference>
<dbReference type="InterPro" id="IPR036277">
    <property type="entry name" value="SMC_hinge_sf"/>
</dbReference>
<dbReference type="KEGG" id="mech:Q9L42_016575"/>
<feature type="domain" description="RecF/RecN/SMC N-terminal" evidence="8">
    <location>
        <begin position="3"/>
        <end position="1151"/>
    </location>
</feature>
<evidence type="ECO:0000313" key="11">
    <source>
        <dbReference type="Proteomes" id="UP001225378"/>
    </source>
</evidence>
<comment type="subunit">
    <text evidence="6">Homodimer.</text>
</comment>
<dbReference type="GO" id="GO:0007062">
    <property type="term" value="P:sister chromatid cohesion"/>
    <property type="evidence" value="ECO:0007669"/>
    <property type="project" value="InterPro"/>
</dbReference>
<dbReference type="PIRSF" id="PIRSF005719">
    <property type="entry name" value="SMC"/>
    <property type="match status" value="1"/>
</dbReference>
<dbReference type="NCBIfam" id="TIGR02168">
    <property type="entry name" value="SMC_prok_B"/>
    <property type="match status" value="1"/>
</dbReference>
<dbReference type="GO" id="GO:0016887">
    <property type="term" value="F:ATP hydrolysis activity"/>
    <property type="evidence" value="ECO:0007669"/>
    <property type="project" value="InterPro"/>
</dbReference>
<feature type="coiled-coil region" evidence="6">
    <location>
        <begin position="265"/>
        <end position="292"/>
    </location>
</feature>
<evidence type="ECO:0000256" key="6">
    <source>
        <dbReference type="HAMAP-Rule" id="MF_01894"/>
    </source>
</evidence>
<reference evidence="10 11" key="1">
    <citation type="journal article" date="2024" name="Microbiology">
        <title>Methylomarinum rosea sp. nov., a novel halophilic methanotrophic bacterium from the hypersaline Lake Elton.</title>
        <authorList>
            <person name="Suleimanov R.Z."/>
            <person name="Oshkin I.Y."/>
            <person name="Danilova O.V."/>
            <person name="Suzina N.E."/>
            <person name="Dedysh S.N."/>
        </authorList>
    </citation>
    <scope>NUCLEOTIDE SEQUENCE [LARGE SCALE GENOMIC DNA]</scope>
    <source>
        <strain evidence="10 11">Ch1-1</strain>
    </source>
</reference>
<keyword evidence="4 6" id="KW-0175">Coiled coil</keyword>
<comment type="domain">
    <text evidence="6">Contains large globular domains required for ATP hydrolysis at each terminus and a third globular domain forming a flexible hinge near the middle of the molecule. These domains are separated by coiled-coil structures.</text>
</comment>
<dbReference type="Gene3D" id="3.40.50.300">
    <property type="entry name" value="P-loop containing nucleotide triphosphate hydrolases"/>
    <property type="match status" value="2"/>
</dbReference>
<proteinExistence type="inferred from homology"/>
<keyword evidence="3 6" id="KW-0067">ATP-binding</keyword>
<feature type="binding site" evidence="6">
    <location>
        <begin position="32"/>
        <end position="39"/>
    </location>
    <ligand>
        <name>ATP</name>
        <dbReference type="ChEBI" id="CHEBI:30616"/>
    </ligand>
</feature>
<keyword evidence="5 6" id="KW-0238">DNA-binding</keyword>
<dbReference type="InterPro" id="IPR024704">
    <property type="entry name" value="SMC"/>
</dbReference>
<feature type="coiled-coil region" evidence="6">
    <location>
        <begin position="318"/>
        <end position="362"/>
    </location>
</feature>
<evidence type="ECO:0000256" key="3">
    <source>
        <dbReference type="ARBA" id="ARBA00022840"/>
    </source>
</evidence>
<feature type="coiled-coil region" evidence="6">
    <location>
        <begin position="170"/>
        <end position="227"/>
    </location>
</feature>
<dbReference type="Pfam" id="PF02463">
    <property type="entry name" value="SMC_N"/>
    <property type="match status" value="1"/>
</dbReference>
<gene>
    <name evidence="6 10" type="primary">smc</name>
    <name evidence="10" type="ORF">Q9L42_016575</name>
</gene>
<dbReference type="GO" id="GO:0005737">
    <property type="term" value="C:cytoplasm"/>
    <property type="evidence" value="ECO:0007669"/>
    <property type="project" value="UniProtKB-SubCell"/>
</dbReference>
<keyword evidence="2 6" id="KW-0547">Nucleotide-binding</keyword>
<evidence type="ECO:0000259" key="8">
    <source>
        <dbReference type="Pfam" id="PF02463"/>
    </source>
</evidence>
<dbReference type="SUPFAM" id="SSF52540">
    <property type="entry name" value="P-loop containing nucleoside triphosphate hydrolases"/>
    <property type="match status" value="1"/>
</dbReference>
<feature type="compositionally biased region" description="Basic and acidic residues" evidence="7">
    <location>
        <begin position="682"/>
        <end position="696"/>
    </location>
</feature>
<dbReference type="PANTHER" id="PTHR43977">
    <property type="entry name" value="STRUCTURAL MAINTENANCE OF CHROMOSOMES PROTEIN 3"/>
    <property type="match status" value="1"/>
</dbReference>
<dbReference type="InterPro" id="IPR011890">
    <property type="entry name" value="SMC_prok"/>
</dbReference>
<dbReference type="HAMAP" id="MF_01894">
    <property type="entry name" value="Smc_prok"/>
    <property type="match status" value="1"/>
</dbReference>
<evidence type="ECO:0000256" key="4">
    <source>
        <dbReference type="ARBA" id="ARBA00023054"/>
    </source>
</evidence>
<keyword evidence="1 6" id="KW-0963">Cytoplasm</keyword>
<evidence type="ECO:0000313" key="10">
    <source>
        <dbReference type="EMBL" id="XBS19952.1"/>
    </source>
</evidence>